<dbReference type="InterPro" id="IPR019956">
    <property type="entry name" value="Ubiquitin_dom"/>
</dbReference>
<dbReference type="Pfam" id="PF00240">
    <property type="entry name" value="ubiquitin"/>
    <property type="match status" value="1"/>
</dbReference>
<dbReference type="PRINTS" id="PR00348">
    <property type="entry name" value="UBIQUITIN"/>
</dbReference>
<name>A0A6P8YKR2_THRPL</name>
<dbReference type="KEGG" id="tpal:117642845"/>
<dbReference type="Proteomes" id="UP000515158">
    <property type="component" value="Unplaced"/>
</dbReference>
<sequence>MLAVPADASVDSLKAILERELGIPRAEQQLCRDWAGAVPRGLFPATLHVCGEQRAGPTVWLQVRHGQGQTLVVAQSADKLQAVLDKVPGHIDHVHGLFRDGEELRLDRTLSDHGLACLHSLEMRERGCVRALIDAPAGFVCPDTMCTSVLVGFDPEDTVEELCKRAAFKIGGAILDQYRINPSFSLFLRGKEVAGDRLVVDCNLTGRGVRLSMRKRLPFPDLAIEIYVKQLTGKITTLHCRQSDTIEMVKQAIMASEGVPPDQQRLIFAGRQFLEACTLLDYGVGHRSTIHLVLRLCGGGSHTAWARGELAADEDAAAPEGAEPVPAPPAQPQRAATQLAVGRILSGEVVPPPETVGCRFVVRWQSSVKLQFDVFVQEQKA</sequence>
<dbReference type="AlphaFoldDB" id="A0A6P8YKR2"/>
<dbReference type="GeneID" id="117642845"/>
<organism evidence="3">
    <name type="scientific">Thrips palmi</name>
    <name type="common">Melon thrips</name>
    <dbReference type="NCBI Taxonomy" id="161013"/>
    <lineage>
        <taxon>Eukaryota</taxon>
        <taxon>Metazoa</taxon>
        <taxon>Ecdysozoa</taxon>
        <taxon>Arthropoda</taxon>
        <taxon>Hexapoda</taxon>
        <taxon>Insecta</taxon>
        <taxon>Pterygota</taxon>
        <taxon>Neoptera</taxon>
        <taxon>Paraneoptera</taxon>
        <taxon>Thysanoptera</taxon>
        <taxon>Terebrantia</taxon>
        <taxon>Thripoidea</taxon>
        <taxon>Thripidae</taxon>
        <taxon>Thrips</taxon>
    </lineage>
</organism>
<dbReference type="SUPFAM" id="SSF54236">
    <property type="entry name" value="Ubiquitin-like"/>
    <property type="match status" value="1"/>
</dbReference>
<keyword evidence="2" id="KW-1185">Reference proteome</keyword>
<reference evidence="3" key="1">
    <citation type="submission" date="2025-08" db="UniProtKB">
        <authorList>
            <consortium name="RefSeq"/>
        </authorList>
    </citation>
    <scope>IDENTIFICATION</scope>
    <source>
        <tissue evidence="3">Total insect</tissue>
    </source>
</reference>
<dbReference type="InterPro" id="IPR029071">
    <property type="entry name" value="Ubiquitin-like_domsf"/>
</dbReference>
<dbReference type="SMART" id="SM00213">
    <property type="entry name" value="UBQ"/>
    <property type="match status" value="1"/>
</dbReference>
<dbReference type="InParanoid" id="A0A6P8YKR2"/>
<evidence type="ECO:0000313" key="3">
    <source>
        <dbReference type="RefSeq" id="XP_034237331.1"/>
    </source>
</evidence>
<dbReference type="InterPro" id="IPR000626">
    <property type="entry name" value="Ubiquitin-like_dom"/>
</dbReference>
<dbReference type="OrthoDB" id="428577at2759"/>
<protein>
    <submittedName>
        <fullName evidence="3">Polyubiquitin-like</fullName>
    </submittedName>
</protein>
<dbReference type="PROSITE" id="PS50053">
    <property type="entry name" value="UBIQUITIN_2"/>
    <property type="match status" value="1"/>
</dbReference>
<feature type="domain" description="Ubiquitin-like" evidence="1">
    <location>
        <begin position="224"/>
        <end position="299"/>
    </location>
</feature>
<evidence type="ECO:0000259" key="1">
    <source>
        <dbReference type="PROSITE" id="PS50053"/>
    </source>
</evidence>
<evidence type="ECO:0000313" key="2">
    <source>
        <dbReference type="Proteomes" id="UP000515158"/>
    </source>
</evidence>
<dbReference type="InterPro" id="IPR050158">
    <property type="entry name" value="Ubiquitin_ubiquitin-like"/>
</dbReference>
<dbReference type="PANTHER" id="PTHR10666">
    <property type="entry name" value="UBIQUITIN"/>
    <property type="match status" value="1"/>
</dbReference>
<dbReference type="PROSITE" id="PS00299">
    <property type="entry name" value="UBIQUITIN_1"/>
    <property type="match status" value="1"/>
</dbReference>
<dbReference type="InterPro" id="IPR019954">
    <property type="entry name" value="Ubiquitin_CS"/>
</dbReference>
<dbReference type="RefSeq" id="XP_034237331.1">
    <property type="nucleotide sequence ID" value="XM_034381440.1"/>
</dbReference>
<proteinExistence type="predicted"/>
<gene>
    <name evidence="3" type="primary">LOC117642845</name>
</gene>
<accession>A0A6P8YKR2</accession>
<dbReference type="Gene3D" id="3.10.20.90">
    <property type="entry name" value="Phosphatidylinositol 3-kinase Catalytic Subunit, Chain A, domain 1"/>
    <property type="match status" value="1"/>
</dbReference>